<protein>
    <submittedName>
        <fullName evidence="1">Uncharacterized protein</fullName>
    </submittedName>
</protein>
<name>B0MZN6_9BACT</name>
<dbReference type="HOGENOM" id="CLU_050817_0_0_10"/>
<sequence>MNIQEKLLSLGVSEKEIVSNLRGAYNTSFFHIYTAGDFNTDLSLISQEDRGTFIHEYIHYWQNIGTLWGLSSSILRYEMMLKLKEEIAVRDEVKLPYSISPTERMKRLDSIFRVGNGFFNDSQFYGVKIDQTKRIEIRTGEKIVEGKNMPVISLIITFENKVTDTLELGAHIIKESMAALYQSLVDPDATHDDIPYNVVKILCKHNYPSLYHNTKLLICCCHAALFSMAPGESLIKLLAKAEKEKITDGMQLFSDYIDQSTITTPQKKSIPIPDFFDGMVNNFLEMLKQNLVAPLDYIKTVLERVRLSNKMLPLLTVLYEEKTDCISIENLNAIISWLGIPYIQTHSCGHHNPATATKRAEDIVEGDDSMDVLELIALEAMYKFLLGNSSFRCCPLYGMMCSESPIAKSECFDTPWLGTPCAFTVISSPLELDKKNVHW</sequence>
<evidence type="ECO:0000313" key="1">
    <source>
        <dbReference type="EMBL" id="EDS03072.1"/>
    </source>
</evidence>
<reference evidence="1" key="2">
    <citation type="submission" date="2013-09" db="EMBL/GenBank/DDBJ databases">
        <title>Draft genome sequence of Alistipes putredinis (DSM 17216).</title>
        <authorList>
            <person name="Sudarsanam P."/>
            <person name="Ley R."/>
            <person name="Guruge J."/>
            <person name="Turnbaugh P.J."/>
            <person name="Mahowald M."/>
            <person name="Liep D."/>
            <person name="Gordon J."/>
        </authorList>
    </citation>
    <scope>NUCLEOTIDE SEQUENCE</scope>
    <source>
        <strain evidence="1">DSM 17216</strain>
    </source>
</reference>
<proteinExistence type="predicted"/>
<dbReference type="GeneID" id="73802993"/>
<accession>B0MZN6</accession>
<organism evidence="1 2">
    <name type="scientific">Alistipes putredinis DSM 17216</name>
    <dbReference type="NCBI Taxonomy" id="445970"/>
    <lineage>
        <taxon>Bacteria</taxon>
        <taxon>Pseudomonadati</taxon>
        <taxon>Bacteroidota</taxon>
        <taxon>Bacteroidia</taxon>
        <taxon>Bacteroidales</taxon>
        <taxon>Rikenellaceae</taxon>
        <taxon>Alistipes</taxon>
    </lineage>
</organism>
<dbReference type="RefSeq" id="WP_004328653.1">
    <property type="nucleotide sequence ID" value="NZ_DS499577.1"/>
</dbReference>
<dbReference type="AlphaFoldDB" id="B0MZN6"/>
<dbReference type="EMBL" id="ABFK02000020">
    <property type="protein sequence ID" value="EDS03072.1"/>
    <property type="molecule type" value="Genomic_DNA"/>
</dbReference>
<dbReference type="OrthoDB" id="1093986at2"/>
<dbReference type="eggNOG" id="ENOG5033QM1">
    <property type="taxonomic scope" value="Bacteria"/>
</dbReference>
<dbReference type="Proteomes" id="UP000005819">
    <property type="component" value="Unassembled WGS sequence"/>
</dbReference>
<keyword evidence="2" id="KW-1185">Reference proteome</keyword>
<comment type="caution">
    <text evidence="1">The sequence shown here is derived from an EMBL/GenBank/DDBJ whole genome shotgun (WGS) entry which is preliminary data.</text>
</comment>
<reference evidence="1" key="1">
    <citation type="submission" date="2007-10" db="EMBL/GenBank/DDBJ databases">
        <authorList>
            <person name="Fulton L."/>
            <person name="Clifton S."/>
            <person name="Fulton B."/>
            <person name="Xu J."/>
            <person name="Minx P."/>
            <person name="Pepin K.H."/>
            <person name="Johnson M."/>
            <person name="Thiruvilangam P."/>
            <person name="Bhonagiri V."/>
            <person name="Nash W.E."/>
            <person name="Mardis E.R."/>
            <person name="Wilson R.K."/>
        </authorList>
    </citation>
    <scope>NUCLEOTIDE SEQUENCE [LARGE SCALE GENOMIC DNA]</scope>
    <source>
        <strain evidence="1">DSM 17216</strain>
    </source>
</reference>
<evidence type="ECO:0000313" key="2">
    <source>
        <dbReference type="Proteomes" id="UP000005819"/>
    </source>
</evidence>
<gene>
    <name evidence="1" type="ORF">ALIPUT_02610</name>
</gene>